<dbReference type="Gene3D" id="1.10.150.240">
    <property type="entry name" value="Putative phosphatase, domain 2"/>
    <property type="match status" value="1"/>
</dbReference>
<comment type="caution">
    <text evidence="2">The sequence shown here is derived from an EMBL/GenBank/DDBJ whole genome shotgun (WGS) entry which is preliminary data.</text>
</comment>
<dbReference type="PANTHER" id="PTHR43316">
    <property type="entry name" value="HYDROLASE, HALOACID DELAHOGENASE-RELATED"/>
    <property type="match status" value="1"/>
</dbReference>
<dbReference type="GO" id="GO:0016787">
    <property type="term" value="F:hydrolase activity"/>
    <property type="evidence" value="ECO:0007669"/>
    <property type="project" value="UniProtKB-KW"/>
</dbReference>
<keyword evidence="3" id="KW-1185">Reference proteome</keyword>
<protein>
    <submittedName>
        <fullName evidence="2">HAD family hydrolase</fullName>
    </submittedName>
</protein>
<dbReference type="RefSeq" id="WP_105020808.1">
    <property type="nucleotide sequence ID" value="NZ_MSCM01000001.1"/>
</dbReference>
<dbReference type="InterPro" id="IPR023214">
    <property type="entry name" value="HAD_sf"/>
</dbReference>
<keyword evidence="1 2" id="KW-0378">Hydrolase</keyword>
<reference evidence="2 3" key="1">
    <citation type="submission" date="2016-12" db="EMBL/GenBank/DDBJ databases">
        <title>Trade-off between light-utilization and light-protection in marine flavobacteria.</title>
        <authorList>
            <person name="Kumagai Y."/>
            <person name="Yoshizawa S."/>
            <person name="Kogure K."/>
            <person name="Iwasaki W."/>
        </authorList>
    </citation>
    <scope>NUCLEOTIDE SEQUENCE [LARGE SCALE GENOMIC DNA]</scope>
    <source>
        <strain evidence="2 3">ATCC 43844</strain>
    </source>
</reference>
<dbReference type="OrthoDB" id="6101375at2"/>
<dbReference type="Gene3D" id="3.40.50.1000">
    <property type="entry name" value="HAD superfamily/HAD-like"/>
    <property type="match status" value="1"/>
</dbReference>
<dbReference type="InterPro" id="IPR051540">
    <property type="entry name" value="S-2-haloacid_dehalogenase"/>
</dbReference>
<proteinExistence type="predicted"/>
<dbReference type="InterPro" id="IPR036412">
    <property type="entry name" value="HAD-like_sf"/>
</dbReference>
<dbReference type="Proteomes" id="UP000239068">
    <property type="component" value="Unassembled WGS sequence"/>
</dbReference>
<evidence type="ECO:0000256" key="1">
    <source>
        <dbReference type="ARBA" id="ARBA00022801"/>
    </source>
</evidence>
<dbReference type="SFLD" id="SFLDG01129">
    <property type="entry name" value="C1.5:_HAD__Beta-PGM__Phosphata"/>
    <property type="match status" value="1"/>
</dbReference>
<sequence length="231" mass="26607">MNSKIKVIAFDADDTLWVNETYFREAEKEFAKLLSAYETENKIDQELFKTEIKNLSIYGYGIKGFVLSMVECALELSNYQLDQKSLEKILNIGKEMLEKPIELLVGIEDVLQSLQGKYKLVVATKGDLLDQERKLEKSNLLKYFHHIEVMSDKKEKDYQKLIRHLDIHPSEFLMIGNSLKSDVLPLLAIGSSAIHVPFHTTWAHENVPKEQESATTYLTVLNIKQVLPYLE</sequence>
<dbReference type="EMBL" id="MSCM01000001">
    <property type="protein sequence ID" value="PQJ82236.1"/>
    <property type="molecule type" value="Genomic_DNA"/>
</dbReference>
<dbReference type="InterPro" id="IPR023198">
    <property type="entry name" value="PGP-like_dom2"/>
</dbReference>
<organism evidence="2 3">
    <name type="scientific">Polaribacter glomeratus</name>
    <dbReference type="NCBI Taxonomy" id="102"/>
    <lineage>
        <taxon>Bacteria</taxon>
        <taxon>Pseudomonadati</taxon>
        <taxon>Bacteroidota</taxon>
        <taxon>Flavobacteriia</taxon>
        <taxon>Flavobacteriales</taxon>
        <taxon>Flavobacteriaceae</taxon>
    </lineage>
</organism>
<name>A0A2S7WXL2_9FLAO</name>
<evidence type="ECO:0000313" key="3">
    <source>
        <dbReference type="Proteomes" id="UP000239068"/>
    </source>
</evidence>
<dbReference type="SUPFAM" id="SSF56784">
    <property type="entry name" value="HAD-like"/>
    <property type="match status" value="1"/>
</dbReference>
<dbReference type="PANTHER" id="PTHR43316:SF8">
    <property type="entry name" value="HAD FAMILY HYDROLASE"/>
    <property type="match status" value="1"/>
</dbReference>
<dbReference type="SFLD" id="SFLDS00003">
    <property type="entry name" value="Haloacid_Dehalogenase"/>
    <property type="match status" value="1"/>
</dbReference>
<evidence type="ECO:0000313" key="2">
    <source>
        <dbReference type="EMBL" id="PQJ82236.1"/>
    </source>
</evidence>
<gene>
    <name evidence="2" type="ORF">BTO16_06445</name>
</gene>
<dbReference type="Pfam" id="PF00702">
    <property type="entry name" value="Hydrolase"/>
    <property type="match status" value="1"/>
</dbReference>
<dbReference type="AlphaFoldDB" id="A0A2S7WXL2"/>
<accession>A0A2S7WXL2</accession>